<accession>A0A379MPU3</accession>
<dbReference type="Proteomes" id="UP000255233">
    <property type="component" value="Unassembled WGS sequence"/>
</dbReference>
<evidence type="ECO:0000313" key="2">
    <source>
        <dbReference type="Proteomes" id="UP000255233"/>
    </source>
</evidence>
<organism evidence="1 2">
    <name type="scientific">Rikenella microfusus</name>
    <dbReference type="NCBI Taxonomy" id="28139"/>
    <lineage>
        <taxon>Bacteria</taxon>
        <taxon>Pseudomonadati</taxon>
        <taxon>Bacteroidota</taxon>
        <taxon>Bacteroidia</taxon>
        <taxon>Bacteroidales</taxon>
        <taxon>Rikenellaceae</taxon>
        <taxon>Rikenella</taxon>
    </lineage>
</organism>
<name>A0A379MPU3_9BACT</name>
<keyword evidence="2" id="KW-1185">Reference proteome</keyword>
<sequence length="59" mass="6774">MKVTAIYQRADANPFRESECNYRRVTGRIPEGCTQEMIEQYAREATPAGYVFVGIERAE</sequence>
<gene>
    <name evidence="1" type="ORF">NCTC11190_00858</name>
</gene>
<reference evidence="1 2" key="1">
    <citation type="submission" date="2018-06" db="EMBL/GenBank/DDBJ databases">
        <authorList>
            <consortium name="Pathogen Informatics"/>
            <person name="Doyle S."/>
        </authorList>
    </citation>
    <scope>NUCLEOTIDE SEQUENCE [LARGE SCALE GENOMIC DNA]</scope>
    <source>
        <strain evidence="1 2">NCTC11190</strain>
    </source>
</reference>
<dbReference type="AlphaFoldDB" id="A0A379MPU3"/>
<evidence type="ECO:0000313" key="1">
    <source>
        <dbReference type="EMBL" id="SUE33648.1"/>
    </source>
</evidence>
<dbReference type="EMBL" id="UGVL01000001">
    <property type="protein sequence ID" value="SUE33648.1"/>
    <property type="molecule type" value="Genomic_DNA"/>
</dbReference>
<protein>
    <submittedName>
        <fullName evidence="1">Uncharacterized protein</fullName>
    </submittedName>
</protein>
<dbReference type="STRING" id="880526.GCA_000427365_00589"/>
<dbReference type="RefSeq" id="WP_027290379.1">
    <property type="nucleotide sequence ID" value="NZ_UGVL01000001.1"/>
</dbReference>
<proteinExistence type="predicted"/>